<comment type="caution">
    <text evidence="9">The sequence shown here is derived from an EMBL/GenBank/DDBJ whole genome shotgun (WGS) entry which is preliminary data.</text>
</comment>
<feature type="transmembrane region" description="Helical" evidence="7">
    <location>
        <begin position="101"/>
        <end position="123"/>
    </location>
</feature>
<feature type="transmembrane region" description="Helical" evidence="7">
    <location>
        <begin position="135"/>
        <end position="159"/>
    </location>
</feature>
<feature type="transmembrane region" description="Helical" evidence="7">
    <location>
        <begin position="283"/>
        <end position="309"/>
    </location>
</feature>
<sequence length="319" mass="35473">MAKYIAKRILQVIPMLLVVSFIVFSLIQLAPYDAIDAITTPNMSQEAIDLLRARYGLDQPFLVQYVLWLKNILTGDLGYSLVSQQSISSELAIRIPNTIKLILPAYITALLLAIILGLVAGAYKGRFVDRLIDGICSVGISMPTFWFAMIMIYFLGYRFDLLPIIGMHTVGMEDSFSDFLQHFIMPYLVLVVAFFPDLTRYVRSSTMLQLSEDYVMVQRSFGATKREIFANHISKNVLLPIVTQIGLALPMLVTGAIITESIFGWPGIGPFLMTATKGLDYPVIMAVMLLSATLVILGNLLSDVLYTIVDPRIGQEGTK</sequence>
<dbReference type="CDD" id="cd06261">
    <property type="entry name" value="TM_PBP2"/>
    <property type="match status" value="1"/>
</dbReference>
<evidence type="ECO:0000256" key="6">
    <source>
        <dbReference type="ARBA" id="ARBA00023136"/>
    </source>
</evidence>
<organism evidence="9 10">
    <name type="scientific">Vagococcus salmoninarum</name>
    <dbReference type="NCBI Taxonomy" id="2739"/>
    <lineage>
        <taxon>Bacteria</taxon>
        <taxon>Bacillati</taxon>
        <taxon>Bacillota</taxon>
        <taxon>Bacilli</taxon>
        <taxon>Lactobacillales</taxon>
        <taxon>Enterococcaceae</taxon>
        <taxon>Vagococcus</taxon>
    </lineage>
</organism>
<comment type="similarity">
    <text evidence="7">Belongs to the binding-protein-dependent transport system permease family.</text>
</comment>
<dbReference type="InterPro" id="IPR035906">
    <property type="entry name" value="MetI-like_sf"/>
</dbReference>
<evidence type="ECO:0000256" key="4">
    <source>
        <dbReference type="ARBA" id="ARBA00022692"/>
    </source>
</evidence>
<keyword evidence="2 7" id="KW-0813">Transport</keyword>
<keyword evidence="6 7" id="KW-0472">Membrane</keyword>
<evidence type="ECO:0000256" key="7">
    <source>
        <dbReference type="RuleBase" id="RU363032"/>
    </source>
</evidence>
<dbReference type="PANTHER" id="PTHR43163:SF6">
    <property type="entry name" value="DIPEPTIDE TRANSPORT SYSTEM PERMEASE PROTEIN DPPB-RELATED"/>
    <property type="match status" value="1"/>
</dbReference>
<name>A0A429ZNC4_9ENTE</name>
<dbReference type="RefSeq" id="WP_126779952.1">
    <property type="nucleotide sequence ID" value="NZ_JBQDMR010000003.1"/>
</dbReference>
<dbReference type="OrthoDB" id="9773683at2"/>
<protein>
    <submittedName>
        <fullName evidence="9">Peptide permease</fullName>
    </submittedName>
</protein>
<evidence type="ECO:0000256" key="3">
    <source>
        <dbReference type="ARBA" id="ARBA00022475"/>
    </source>
</evidence>
<dbReference type="Pfam" id="PF19300">
    <property type="entry name" value="BPD_transp_1_N"/>
    <property type="match status" value="1"/>
</dbReference>
<dbReference type="GeneID" id="98568341"/>
<dbReference type="GO" id="GO:0005886">
    <property type="term" value="C:plasma membrane"/>
    <property type="evidence" value="ECO:0007669"/>
    <property type="project" value="UniProtKB-SubCell"/>
</dbReference>
<feature type="transmembrane region" description="Helical" evidence="7">
    <location>
        <begin position="12"/>
        <end position="32"/>
    </location>
</feature>
<dbReference type="PANTHER" id="PTHR43163">
    <property type="entry name" value="DIPEPTIDE TRANSPORT SYSTEM PERMEASE PROTEIN DPPB-RELATED"/>
    <property type="match status" value="1"/>
</dbReference>
<evidence type="ECO:0000313" key="10">
    <source>
        <dbReference type="Proteomes" id="UP000287239"/>
    </source>
</evidence>
<dbReference type="Gene3D" id="1.10.3720.10">
    <property type="entry name" value="MetI-like"/>
    <property type="match status" value="1"/>
</dbReference>
<gene>
    <name evidence="9" type="ORF">CBF35_08165</name>
</gene>
<keyword evidence="3" id="KW-1003">Cell membrane</keyword>
<keyword evidence="4 7" id="KW-0812">Transmembrane</keyword>
<evidence type="ECO:0000256" key="5">
    <source>
        <dbReference type="ARBA" id="ARBA00022989"/>
    </source>
</evidence>
<dbReference type="Proteomes" id="UP000287239">
    <property type="component" value="Unassembled WGS sequence"/>
</dbReference>
<dbReference type="SUPFAM" id="SSF161098">
    <property type="entry name" value="MetI-like"/>
    <property type="match status" value="1"/>
</dbReference>
<keyword evidence="10" id="KW-1185">Reference proteome</keyword>
<reference evidence="9 10" key="1">
    <citation type="submission" date="2017-05" db="EMBL/GenBank/DDBJ databases">
        <title>Vagococcus spp. assemblies.</title>
        <authorList>
            <person name="Gulvik C.A."/>
        </authorList>
    </citation>
    <scope>NUCLEOTIDE SEQUENCE [LARGE SCALE GENOMIC DNA]</scope>
    <source>
        <strain evidence="9 10">NCFB 2777</strain>
    </source>
</reference>
<feature type="domain" description="ABC transmembrane type-1" evidence="8">
    <location>
        <begin position="95"/>
        <end position="302"/>
    </location>
</feature>
<evidence type="ECO:0000313" key="9">
    <source>
        <dbReference type="EMBL" id="RST95149.1"/>
    </source>
</evidence>
<evidence type="ECO:0000256" key="1">
    <source>
        <dbReference type="ARBA" id="ARBA00004651"/>
    </source>
</evidence>
<dbReference type="AlphaFoldDB" id="A0A429ZNC4"/>
<dbReference type="Pfam" id="PF00528">
    <property type="entry name" value="BPD_transp_1"/>
    <property type="match status" value="1"/>
</dbReference>
<dbReference type="InterPro" id="IPR000515">
    <property type="entry name" value="MetI-like"/>
</dbReference>
<dbReference type="EMBL" id="NGJU01000011">
    <property type="protein sequence ID" value="RST95149.1"/>
    <property type="molecule type" value="Genomic_DNA"/>
</dbReference>
<keyword evidence="5 7" id="KW-1133">Transmembrane helix</keyword>
<evidence type="ECO:0000256" key="2">
    <source>
        <dbReference type="ARBA" id="ARBA00022448"/>
    </source>
</evidence>
<feature type="transmembrane region" description="Helical" evidence="7">
    <location>
        <begin position="179"/>
        <end position="198"/>
    </location>
</feature>
<dbReference type="GO" id="GO:0055085">
    <property type="term" value="P:transmembrane transport"/>
    <property type="evidence" value="ECO:0007669"/>
    <property type="project" value="InterPro"/>
</dbReference>
<proteinExistence type="inferred from homology"/>
<dbReference type="InterPro" id="IPR045621">
    <property type="entry name" value="BPD_transp_1_N"/>
</dbReference>
<evidence type="ECO:0000259" key="8">
    <source>
        <dbReference type="PROSITE" id="PS50928"/>
    </source>
</evidence>
<comment type="subcellular location">
    <subcellularLocation>
        <location evidence="1 7">Cell membrane</location>
        <topology evidence="1 7">Multi-pass membrane protein</topology>
    </subcellularLocation>
</comment>
<feature type="transmembrane region" description="Helical" evidence="7">
    <location>
        <begin position="237"/>
        <end position="263"/>
    </location>
</feature>
<accession>A0A429ZNC4</accession>
<dbReference type="PROSITE" id="PS50928">
    <property type="entry name" value="ABC_TM1"/>
    <property type="match status" value="1"/>
</dbReference>